<proteinExistence type="predicted"/>
<dbReference type="InterPro" id="IPR001451">
    <property type="entry name" value="Hexapep"/>
</dbReference>
<evidence type="ECO:0000313" key="2">
    <source>
        <dbReference type="Proteomes" id="UP000184423"/>
    </source>
</evidence>
<dbReference type="GO" id="GO:0016740">
    <property type="term" value="F:transferase activity"/>
    <property type="evidence" value="ECO:0007669"/>
    <property type="project" value="UniProtKB-KW"/>
</dbReference>
<dbReference type="InterPro" id="IPR011004">
    <property type="entry name" value="Trimer_LpxA-like_sf"/>
</dbReference>
<dbReference type="InterPro" id="IPR050484">
    <property type="entry name" value="Transf_Hexapept/Carb_Anhydrase"/>
</dbReference>
<name>A0A1M4WTA0_9CLOT</name>
<dbReference type="AlphaFoldDB" id="A0A1M4WTA0"/>
<dbReference type="InterPro" id="IPR047324">
    <property type="entry name" value="LbH_gamma_CA-like"/>
</dbReference>
<protein>
    <submittedName>
        <fullName evidence="1">Carbonic anhydrase or acetyltransferase, isoleucine patch superfamily</fullName>
    </submittedName>
</protein>
<organism evidence="1 2">
    <name type="scientific">Caloramator proteoclasticus DSM 10124</name>
    <dbReference type="NCBI Taxonomy" id="1121262"/>
    <lineage>
        <taxon>Bacteria</taxon>
        <taxon>Bacillati</taxon>
        <taxon>Bacillota</taxon>
        <taxon>Clostridia</taxon>
        <taxon>Eubacteriales</taxon>
        <taxon>Clostridiaceae</taxon>
        <taxon>Caloramator</taxon>
    </lineage>
</organism>
<dbReference type="CDD" id="cd04645">
    <property type="entry name" value="LbH_gamma_CA_like"/>
    <property type="match status" value="1"/>
</dbReference>
<sequence length="166" mass="17961">MIRNYFEKLPKIAQDVFVAESADIIGEVEVKEGSSIWYRAVLRGDINKISIGKCVNIQDGCVLHSDKNAPTLIGDYVTIGHNAIVHGAQVKDRCLIGMGAVILNGAVIGEDSIVAAGSVVTQGKEIPPKSLVMGTPAKVVRQLTDEEIEHIRQSAINYMSLAQDYK</sequence>
<accession>A0A1M4WTA0</accession>
<dbReference type="PANTHER" id="PTHR13061:SF29">
    <property type="entry name" value="GAMMA CARBONIC ANHYDRASE-LIKE 1, MITOCHONDRIAL-RELATED"/>
    <property type="match status" value="1"/>
</dbReference>
<evidence type="ECO:0000313" key="1">
    <source>
        <dbReference type="EMBL" id="SHE84212.1"/>
    </source>
</evidence>
<dbReference type="Gene3D" id="2.160.10.10">
    <property type="entry name" value="Hexapeptide repeat proteins"/>
    <property type="match status" value="1"/>
</dbReference>
<reference evidence="2" key="1">
    <citation type="submission" date="2016-11" db="EMBL/GenBank/DDBJ databases">
        <authorList>
            <person name="Varghese N."/>
            <person name="Submissions S."/>
        </authorList>
    </citation>
    <scope>NUCLEOTIDE SEQUENCE [LARGE SCALE GENOMIC DNA]</scope>
    <source>
        <strain evidence="2">DSM 10124</strain>
    </source>
</reference>
<keyword evidence="1" id="KW-0808">Transferase</keyword>
<gene>
    <name evidence="1" type="ORF">SAMN02746091_01231</name>
</gene>
<keyword evidence="2" id="KW-1185">Reference proteome</keyword>
<dbReference type="Proteomes" id="UP000184423">
    <property type="component" value="Unassembled WGS sequence"/>
</dbReference>
<dbReference type="SUPFAM" id="SSF51161">
    <property type="entry name" value="Trimeric LpxA-like enzymes"/>
    <property type="match status" value="1"/>
</dbReference>
<dbReference type="EMBL" id="FQVG01000019">
    <property type="protein sequence ID" value="SHE84212.1"/>
    <property type="molecule type" value="Genomic_DNA"/>
</dbReference>
<dbReference type="RefSeq" id="WP_027308041.1">
    <property type="nucleotide sequence ID" value="NZ_FQVG01000019.1"/>
</dbReference>
<dbReference type="PANTHER" id="PTHR13061">
    <property type="entry name" value="DYNACTIN SUBUNIT P25"/>
    <property type="match status" value="1"/>
</dbReference>
<dbReference type="Pfam" id="PF00132">
    <property type="entry name" value="Hexapep"/>
    <property type="match status" value="1"/>
</dbReference>